<dbReference type="Proteomes" id="UP000053573">
    <property type="component" value="Unassembled WGS sequence"/>
</dbReference>
<keyword evidence="2" id="KW-1185">Reference proteome</keyword>
<evidence type="ECO:0000313" key="2">
    <source>
        <dbReference type="Proteomes" id="UP000053573"/>
    </source>
</evidence>
<accession>A0A0H1BGM4</accession>
<sequence>MAPRRWPSREGFTADVVGHLIKSTALAPSLTLPLYLLSQYTAKGKAVAANRPQALTALKYLLAIGLTHTTGNKKSPS</sequence>
<reference evidence="2" key="1">
    <citation type="journal article" date="2015" name="PLoS Genet.">
        <title>The dynamic genome and transcriptome of the human fungal pathogen Blastomyces and close relative Emmonsia.</title>
        <authorList>
            <person name="Munoz J.F."/>
            <person name="Gauthier G.M."/>
            <person name="Desjardins C.A."/>
            <person name="Gallo J.E."/>
            <person name="Holder J."/>
            <person name="Sullivan T.D."/>
            <person name="Marty A.J."/>
            <person name="Carmen J.C."/>
            <person name="Chen Z."/>
            <person name="Ding L."/>
            <person name="Gujja S."/>
            <person name="Magrini V."/>
            <person name="Misas E."/>
            <person name="Mitreva M."/>
            <person name="Priest M."/>
            <person name="Saif S."/>
            <person name="Whiston E.A."/>
            <person name="Young S."/>
            <person name="Zeng Q."/>
            <person name="Goldman W.E."/>
            <person name="Mardis E.R."/>
            <person name="Taylor J.W."/>
            <person name="McEwen J.G."/>
            <person name="Clay O.K."/>
            <person name="Klein B.S."/>
            <person name="Cuomo C.A."/>
        </authorList>
    </citation>
    <scope>NUCLEOTIDE SEQUENCE [LARGE SCALE GENOMIC DNA]</scope>
    <source>
        <strain evidence="2">UAMH 139</strain>
    </source>
</reference>
<gene>
    <name evidence="1" type="ORF">EMPG_14414</name>
</gene>
<dbReference type="AlphaFoldDB" id="A0A0H1BGM4"/>
<comment type="caution">
    <text evidence="1">The sequence shown here is derived from an EMBL/GenBank/DDBJ whole genome shotgun (WGS) entry which is preliminary data.</text>
</comment>
<name>A0A0H1BGM4_9EURO</name>
<organism evidence="1 2">
    <name type="scientific">Blastomyces silverae</name>
    <dbReference type="NCBI Taxonomy" id="2060906"/>
    <lineage>
        <taxon>Eukaryota</taxon>
        <taxon>Fungi</taxon>
        <taxon>Dikarya</taxon>
        <taxon>Ascomycota</taxon>
        <taxon>Pezizomycotina</taxon>
        <taxon>Eurotiomycetes</taxon>
        <taxon>Eurotiomycetidae</taxon>
        <taxon>Onygenales</taxon>
        <taxon>Ajellomycetaceae</taxon>
        <taxon>Blastomyces</taxon>
    </lineage>
</organism>
<proteinExistence type="predicted"/>
<evidence type="ECO:0000313" key="1">
    <source>
        <dbReference type="EMBL" id="KLJ10197.1"/>
    </source>
</evidence>
<dbReference type="STRING" id="2060906.A0A0H1BGM4"/>
<dbReference type="EMBL" id="LDEV01002128">
    <property type="protein sequence ID" value="KLJ10197.1"/>
    <property type="molecule type" value="Genomic_DNA"/>
</dbReference>
<protein>
    <submittedName>
        <fullName evidence="1">Uncharacterized protein</fullName>
    </submittedName>
</protein>